<keyword evidence="9" id="KW-0472">Membrane</keyword>
<evidence type="ECO:0000256" key="10">
    <source>
        <dbReference type="ARBA" id="ARBA00023180"/>
    </source>
</evidence>
<evidence type="ECO:0000256" key="6">
    <source>
        <dbReference type="ARBA" id="ARBA00022692"/>
    </source>
</evidence>
<keyword evidence="14" id="KW-1185">Reference proteome</keyword>
<dbReference type="InterPro" id="IPR055270">
    <property type="entry name" value="Glyco_tran_10_C"/>
</dbReference>
<feature type="domain" description="Fucosyltransferase C-terminal" evidence="12">
    <location>
        <begin position="20"/>
        <end position="109"/>
    </location>
</feature>
<evidence type="ECO:0000256" key="7">
    <source>
        <dbReference type="ARBA" id="ARBA00022968"/>
    </source>
</evidence>
<keyword evidence="11" id="KW-0333">Golgi apparatus</keyword>
<gene>
    <name evidence="13" type="ORF">BDFB_002060</name>
</gene>
<comment type="subcellular location">
    <subcellularLocation>
        <location evidence="1 11">Golgi apparatus</location>
        <location evidence="1 11">Golgi stack membrane</location>
        <topology evidence="1 11">Single-pass type II membrane protein</topology>
    </subcellularLocation>
</comment>
<keyword evidence="6 11" id="KW-0812">Transmembrane</keyword>
<dbReference type="UniPathway" id="UPA00378"/>
<dbReference type="EMBL" id="QDEB01106231">
    <property type="protein sequence ID" value="RZB94455.1"/>
    <property type="molecule type" value="Genomic_DNA"/>
</dbReference>
<comment type="pathway">
    <text evidence="2">Protein modification; protein glycosylation.</text>
</comment>
<dbReference type="GO" id="GO:0032580">
    <property type="term" value="C:Golgi cisterna membrane"/>
    <property type="evidence" value="ECO:0007669"/>
    <property type="project" value="UniProtKB-SubCell"/>
</dbReference>
<evidence type="ECO:0000256" key="4">
    <source>
        <dbReference type="ARBA" id="ARBA00022676"/>
    </source>
</evidence>
<dbReference type="FunFam" id="3.40.50.11660:FF:000002">
    <property type="entry name" value="Alpha-(1,3)-fucosyltransferase"/>
    <property type="match status" value="1"/>
</dbReference>
<keyword evidence="4 11" id="KW-0328">Glycosyltransferase</keyword>
<dbReference type="Proteomes" id="UP000292052">
    <property type="component" value="Unassembled WGS sequence"/>
</dbReference>
<dbReference type="STRING" id="1661398.A0A482VF01"/>
<evidence type="ECO:0000313" key="14">
    <source>
        <dbReference type="Proteomes" id="UP000292052"/>
    </source>
</evidence>
<evidence type="ECO:0000256" key="1">
    <source>
        <dbReference type="ARBA" id="ARBA00004447"/>
    </source>
</evidence>
<name>A0A482VF01_ASBVE</name>
<comment type="caution">
    <text evidence="13">The sequence shown here is derived from an EMBL/GenBank/DDBJ whole genome shotgun (WGS) entry which is preliminary data.</text>
</comment>
<evidence type="ECO:0000256" key="5">
    <source>
        <dbReference type="ARBA" id="ARBA00022679"/>
    </source>
</evidence>
<dbReference type="GO" id="GO:0046920">
    <property type="term" value="F:alpha-(1-&gt;3)-fucosyltransferase activity"/>
    <property type="evidence" value="ECO:0007669"/>
    <property type="project" value="TreeGrafter"/>
</dbReference>
<keyword evidence="5 11" id="KW-0808">Transferase</keyword>
<keyword evidence="8" id="KW-1133">Transmembrane helix</keyword>
<reference evidence="13 14" key="1">
    <citation type="submission" date="2017-03" db="EMBL/GenBank/DDBJ databases">
        <title>Genome of the blue death feigning beetle - Asbolus verrucosus.</title>
        <authorList>
            <person name="Rider S.D."/>
        </authorList>
    </citation>
    <scope>NUCLEOTIDE SEQUENCE [LARGE SCALE GENOMIC DNA]</scope>
    <source>
        <strain evidence="13">Butters</strain>
        <tissue evidence="13">Head and leg muscle</tissue>
    </source>
</reference>
<protein>
    <recommendedName>
        <fullName evidence="11">Fucosyltransferase</fullName>
        <ecNumber evidence="11">2.4.1.-</ecNumber>
    </recommendedName>
</protein>
<comment type="similarity">
    <text evidence="3 11">Belongs to the glycosyltransferase 10 family.</text>
</comment>
<evidence type="ECO:0000256" key="9">
    <source>
        <dbReference type="ARBA" id="ARBA00023136"/>
    </source>
</evidence>
<dbReference type="EC" id="2.4.1.-" evidence="11"/>
<organism evidence="13 14">
    <name type="scientific">Asbolus verrucosus</name>
    <name type="common">Desert ironclad beetle</name>
    <dbReference type="NCBI Taxonomy" id="1661398"/>
    <lineage>
        <taxon>Eukaryota</taxon>
        <taxon>Metazoa</taxon>
        <taxon>Ecdysozoa</taxon>
        <taxon>Arthropoda</taxon>
        <taxon>Hexapoda</taxon>
        <taxon>Insecta</taxon>
        <taxon>Pterygota</taxon>
        <taxon>Neoptera</taxon>
        <taxon>Endopterygota</taxon>
        <taxon>Coleoptera</taxon>
        <taxon>Polyphaga</taxon>
        <taxon>Cucujiformia</taxon>
        <taxon>Tenebrionidae</taxon>
        <taxon>Pimeliinae</taxon>
        <taxon>Asbolus</taxon>
    </lineage>
</organism>
<evidence type="ECO:0000256" key="8">
    <source>
        <dbReference type="ARBA" id="ARBA00022989"/>
    </source>
</evidence>
<dbReference type="AlphaFoldDB" id="A0A482VF01"/>
<evidence type="ECO:0000313" key="13">
    <source>
        <dbReference type="EMBL" id="RZB94455.1"/>
    </source>
</evidence>
<keyword evidence="7" id="KW-0735">Signal-anchor</keyword>
<dbReference type="PANTHER" id="PTHR11929:SF194">
    <property type="entry name" value="ALPHA-(1,3)-FUCOSYLTRANSFERASE 10"/>
    <property type="match status" value="1"/>
</dbReference>
<dbReference type="Gene3D" id="3.40.50.11660">
    <property type="entry name" value="Glycosyl transferase family 10, C-terminal domain"/>
    <property type="match status" value="1"/>
</dbReference>
<sequence length="202" mass="23205">MEIKSPISRLSKIDSLDLYNGELLKFVSKYKFAIAFENAVCQDYVTEKLWRPLLVGTVPIYLGSPSVEDWLPNKNSAILAKHFQTPAQLAEFLNKINKNDSLYEKFRKHKYGEIENGFLKNALAKGPFGMTTNRDHPIPAFECFVCQMVYEGVKTREAKSVYDCPRPNPRNSWEHHWRFGDCQSKALVNSVKNNVKLEVDPC</sequence>
<evidence type="ECO:0000259" key="12">
    <source>
        <dbReference type="Pfam" id="PF00852"/>
    </source>
</evidence>
<evidence type="ECO:0000256" key="3">
    <source>
        <dbReference type="ARBA" id="ARBA00008919"/>
    </source>
</evidence>
<proteinExistence type="inferred from homology"/>
<evidence type="ECO:0000256" key="2">
    <source>
        <dbReference type="ARBA" id="ARBA00004922"/>
    </source>
</evidence>
<evidence type="ECO:0000256" key="11">
    <source>
        <dbReference type="RuleBase" id="RU003832"/>
    </source>
</evidence>
<keyword evidence="10" id="KW-0325">Glycoprotein</keyword>
<dbReference type="SUPFAM" id="SSF53756">
    <property type="entry name" value="UDP-Glycosyltransferase/glycogen phosphorylase"/>
    <property type="match status" value="1"/>
</dbReference>
<accession>A0A482VF01</accession>
<dbReference type="PANTHER" id="PTHR11929">
    <property type="entry name" value="ALPHA- 1,3 -FUCOSYLTRANSFERASE"/>
    <property type="match status" value="1"/>
</dbReference>
<dbReference type="Pfam" id="PF00852">
    <property type="entry name" value="Glyco_transf_10"/>
    <property type="match status" value="1"/>
</dbReference>
<dbReference type="OrthoDB" id="9993460at2759"/>
<dbReference type="InterPro" id="IPR001503">
    <property type="entry name" value="Glyco_trans_10"/>
</dbReference>
<dbReference type="InterPro" id="IPR038577">
    <property type="entry name" value="GT10-like_C_sf"/>
</dbReference>